<comment type="caution">
    <text evidence="1">The sequence shown here is derived from an EMBL/GenBank/DDBJ whole genome shotgun (WGS) entry which is preliminary data.</text>
</comment>
<name>A0A7I9ZIW7_9MYCO</name>
<evidence type="ECO:0000313" key="2">
    <source>
        <dbReference type="Proteomes" id="UP000465304"/>
    </source>
</evidence>
<dbReference type="AlphaFoldDB" id="A0A7I9ZIW7"/>
<proteinExistence type="predicted"/>
<evidence type="ECO:0000313" key="1">
    <source>
        <dbReference type="EMBL" id="GFH00972.1"/>
    </source>
</evidence>
<dbReference type="RefSeq" id="WP_163887837.1">
    <property type="nucleotide sequence ID" value="NZ_BLLB01000002.1"/>
</dbReference>
<keyword evidence="2" id="KW-1185">Reference proteome</keyword>
<gene>
    <name evidence="1" type="ORF">MHIP_14550</name>
</gene>
<sequence length="84" mass="9172">MTTSTKTAPSGVDNFDWLDAIGAHPEATPADVLAALHIVGAPTDITTEQLDTATFRLQLRGFLRPVAIDGRMWTYELHIPEVPE</sequence>
<reference evidence="1 2" key="1">
    <citation type="journal article" date="2019" name="Emerg. Microbes Infect.">
        <title>Comprehensive subspecies identification of 175 nontuberculous mycobacteria species based on 7547 genomic profiles.</title>
        <authorList>
            <person name="Matsumoto Y."/>
            <person name="Kinjo T."/>
            <person name="Motooka D."/>
            <person name="Nabeya D."/>
            <person name="Jung N."/>
            <person name="Uechi K."/>
            <person name="Horii T."/>
            <person name="Iida T."/>
            <person name="Fujita J."/>
            <person name="Nakamura S."/>
        </authorList>
    </citation>
    <scope>NUCLEOTIDE SEQUENCE [LARGE SCALE GENOMIC DNA]</scope>
    <source>
        <strain evidence="1 2">JCM 30996</strain>
    </source>
</reference>
<dbReference type="Proteomes" id="UP000465304">
    <property type="component" value="Unassembled WGS sequence"/>
</dbReference>
<accession>A0A7I9ZIW7</accession>
<organism evidence="1 2">
    <name type="scientific">Mycolicibacterium hippocampi</name>
    <dbReference type="NCBI Taxonomy" id="659824"/>
    <lineage>
        <taxon>Bacteria</taxon>
        <taxon>Bacillati</taxon>
        <taxon>Actinomycetota</taxon>
        <taxon>Actinomycetes</taxon>
        <taxon>Mycobacteriales</taxon>
        <taxon>Mycobacteriaceae</taxon>
        <taxon>Mycolicibacterium</taxon>
    </lineage>
</organism>
<protein>
    <submittedName>
        <fullName evidence="1">Uncharacterized protein</fullName>
    </submittedName>
</protein>
<dbReference type="EMBL" id="BLLB01000002">
    <property type="protein sequence ID" value="GFH00972.1"/>
    <property type="molecule type" value="Genomic_DNA"/>
</dbReference>